<accession>I6NCU5</accession>
<dbReference type="PANTHER" id="PTHR23023">
    <property type="entry name" value="DIMETHYLANILINE MONOOXYGENASE"/>
    <property type="match status" value="1"/>
</dbReference>
<dbReference type="PRINTS" id="PR00370">
    <property type="entry name" value="FMOXYGENASE"/>
</dbReference>
<dbReference type="OrthoDB" id="66881at2759"/>
<name>I6NCU5_ERECY</name>
<dbReference type="GO" id="GO:0050660">
    <property type="term" value="F:flavin adenine dinucleotide binding"/>
    <property type="evidence" value="ECO:0007669"/>
    <property type="project" value="InterPro"/>
</dbReference>
<dbReference type="InParanoid" id="I6NCU5"/>
<evidence type="ECO:0000313" key="6">
    <source>
        <dbReference type="EMBL" id="AET39887.1"/>
    </source>
</evidence>
<comment type="similarity">
    <text evidence="1">Belongs to the FMO family.</text>
</comment>
<dbReference type="InterPro" id="IPR020946">
    <property type="entry name" value="Flavin_mOase-like"/>
</dbReference>
<keyword evidence="3" id="KW-0274">FAD</keyword>
<dbReference type="eggNOG" id="KOG1399">
    <property type="taxonomic scope" value="Eukaryota"/>
</dbReference>
<keyword evidence="7" id="KW-1185">Reference proteome</keyword>
<organism evidence="6 7">
    <name type="scientific">Eremothecium cymbalariae (strain CBS 270.75 / DBVPG 7215 / KCTC 17166 / NRRL Y-17582)</name>
    <name type="common">Yeast</name>
    <dbReference type="NCBI Taxonomy" id="931890"/>
    <lineage>
        <taxon>Eukaryota</taxon>
        <taxon>Fungi</taxon>
        <taxon>Dikarya</taxon>
        <taxon>Ascomycota</taxon>
        <taxon>Saccharomycotina</taxon>
        <taxon>Saccharomycetes</taxon>
        <taxon>Saccharomycetales</taxon>
        <taxon>Saccharomycetaceae</taxon>
        <taxon>Eremothecium</taxon>
    </lineage>
</organism>
<keyword evidence="5" id="KW-0560">Oxidoreductase</keyword>
<dbReference type="OMA" id="MVTPLWK"/>
<dbReference type="EMBL" id="CP002501">
    <property type="protein sequence ID" value="AET39887.1"/>
    <property type="molecule type" value="Genomic_DNA"/>
</dbReference>
<keyword evidence="2" id="KW-0285">Flavoprotein</keyword>
<evidence type="ECO:0000256" key="5">
    <source>
        <dbReference type="ARBA" id="ARBA00023002"/>
    </source>
</evidence>
<dbReference type="GO" id="GO:0050661">
    <property type="term" value="F:NADP binding"/>
    <property type="evidence" value="ECO:0007669"/>
    <property type="project" value="InterPro"/>
</dbReference>
<dbReference type="Proteomes" id="UP000006790">
    <property type="component" value="Chromosome 5"/>
</dbReference>
<dbReference type="InterPro" id="IPR000960">
    <property type="entry name" value="Flavin_mOase"/>
</dbReference>
<dbReference type="RefSeq" id="XP_003646704.1">
    <property type="nucleotide sequence ID" value="XM_003646656.1"/>
</dbReference>
<dbReference type="InterPro" id="IPR036188">
    <property type="entry name" value="FAD/NAD-bd_sf"/>
</dbReference>
<dbReference type="AlphaFoldDB" id="I6NCU5"/>
<dbReference type="Gene3D" id="3.50.50.60">
    <property type="entry name" value="FAD/NAD(P)-binding domain"/>
    <property type="match status" value="3"/>
</dbReference>
<reference evidence="6 7" key="1">
    <citation type="journal article" date="2011" name="G3 (Bethesda)">
        <title>Genome evolution in the Eremothecium clade of the Saccharomyces complex revealed by comparative genomics.</title>
        <authorList>
            <person name="Wendland J."/>
            <person name="Walther A."/>
        </authorList>
    </citation>
    <scope>NUCLEOTIDE SEQUENCE [LARGE SCALE GENOMIC DNA]</scope>
    <source>
        <strain evidence="7">CBS 270.75 / DBVPG 7215 / KCTC 17166 / NRRL Y-17582</strain>
    </source>
</reference>
<sequence>MPKNVAIIGAGPAGLGTARALLNNTPFEVTIFEQADQIGGLWYYGNGLRDSSMYDHLETNLMKQIMAFNGFPFPEYDPTFPSRQRVWEYLRLYFLEFIKGKAKVFLNNKVTSLEKVKEPQKWELRVENGQVYTFDFVVIANGHYVKGYTPQNIPGLDKWRAKSPEASVHSKWFTNSAYARGKTIVVVGNGVSGQDIANQLSTVAYKVYHSVRNVSSTEWPSESVIEAVGVITEINPETSTITFDTGDIVHNVDQIIWATGYRYDIPFLKSYRDILFPNDGLNGADKIHNLWENLVFTRDPTLSFPLLVKGVVTFPVAEMHGCLICQVYNGKITREEMSYGNNCQSVDIDFKSCADMDYCKRLNEILDTHHSSRDKFEPVRWDKNMIKMRGVTAELKKLRTVELLHRAINLRKIGISYTL</sequence>
<gene>
    <name evidence="6" type="ordered locus">Ecym_5104</name>
</gene>
<evidence type="ECO:0000256" key="4">
    <source>
        <dbReference type="ARBA" id="ARBA00022857"/>
    </source>
</evidence>
<evidence type="ECO:0000256" key="3">
    <source>
        <dbReference type="ARBA" id="ARBA00022827"/>
    </source>
</evidence>
<evidence type="ECO:0000256" key="2">
    <source>
        <dbReference type="ARBA" id="ARBA00022630"/>
    </source>
</evidence>
<dbReference type="GO" id="GO:0004499">
    <property type="term" value="F:N,N-dimethylaniline monooxygenase activity"/>
    <property type="evidence" value="ECO:0007669"/>
    <property type="project" value="EnsemblFungi"/>
</dbReference>
<dbReference type="InterPro" id="IPR050346">
    <property type="entry name" value="FMO-like"/>
</dbReference>
<protein>
    <recommendedName>
        <fullName evidence="8">FAD/NAD(P)-binding domain-containing protein</fullName>
    </recommendedName>
</protein>
<dbReference type="HOGENOM" id="CLU_006909_5_0_1"/>
<dbReference type="FunCoup" id="I6NCU5">
    <property type="interactions" value="614"/>
</dbReference>
<dbReference type="GO" id="GO:0005789">
    <property type="term" value="C:endoplasmic reticulum membrane"/>
    <property type="evidence" value="ECO:0007669"/>
    <property type="project" value="EnsemblFungi"/>
</dbReference>
<dbReference type="Pfam" id="PF00743">
    <property type="entry name" value="FMO-like"/>
    <property type="match status" value="1"/>
</dbReference>
<evidence type="ECO:0008006" key="8">
    <source>
        <dbReference type="Google" id="ProtNLM"/>
    </source>
</evidence>
<evidence type="ECO:0000256" key="1">
    <source>
        <dbReference type="ARBA" id="ARBA00009183"/>
    </source>
</evidence>
<dbReference type="STRING" id="931890.I6NCU5"/>
<dbReference type="KEGG" id="erc:Ecym_5104"/>
<keyword evidence="4" id="KW-0521">NADP</keyword>
<proteinExistence type="inferred from homology"/>
<dbReference type="GO" id="GO:0006457">
    <property type="term" value="P:protein folding"/>
    <property type="evidence" value="ECO:0007669"/>
    <property type="project" value="EnsemblFungi"/>
</dbReference>
<dbReference type="SUPFAM" id="SSF51905">
    <property type="entry name" value="FAD/NAD(P)-binding domain"/>
    <property type="match status" value="2"/>
</dbReference>
<evidence type="ECO:0000313" key="7">
    <source>
        <dbReference type="Proteomes" id="UP000006790"/>
    </source>
</evidence>
<dbReference type="GeneID" id="11470321"/>